<dbReference type="Proteomes" id="UP001646157">
    <property type="component" value="Unassembled WGS sequence"/>
</dbReference>
<dbReference type="InterPro" id="IPR036412">
    <property type="entry name" value="HAD-like_sf"/>
</dbReference>
<sequence length="248" mass="27566">MTKDIKLIALDMDGTLVNHDGEVSPENERAIQLAKENGIHVVLSTGRSLFTCRDISDALGRSSYIVTVNGGEIYDHDYNLVDSTLLELELVKQLWKLKEEHNVHFWSSTTKGLFNTQKPFDGEIDQYDWLKFGFDIQDDEVRQVVLDELRSNEALEVTNSSPTNIEINPAGVNKAAALLKVCNWLDLSMEQVMAVGDSLNDLAMIREAGIGVAMGNAQEIVKEEADWVTGSNTDHGVAQAIERVLSFK</sequence>
<keyword evidence="2" id="KW-1185">Reference proteome</keyword>
<name>A0ABS2N756_9BACI</name>
<dbReference type="PROSITE" id="PS01229">
    <property type="entry name" value="COF_2"/>
    <property type="match status" value="1"/>
</dbReference>
<dbReference type="PANTHER" id="PTHR10000:SF55">
    <property type="entry name" value="5-AMINO-6-(5-PHOSPHO-D-RIBITYLAMINO)URACIL PHOSPHATASE YCSE"/>
    <property type="match status" value="1"/>
</dbReference>
<dbReference type="PROSITE" id="PS01228">
    <property type="entry name" value="COF_1"/>
    <property type="match status" value="1"/>
</dbReference>
<organism evidence="1 2">
    <name type="scientific">Rossellomorea pakistanensis</name>
    <dbReference type="NCBI Taxonomy" id="992288"/>
    <lineage>
        <taxon>Bacteria</taxon>
        <taxon>Bacillati</taxon>
        <taxon>Bacillota</taxon>
        <taxon>Bacilli</taxon>
        <taxon>Bacillales</taxon>
        <taxon>Bacillaceae</taxon>
        <taxon>Rossellomorea</taxon>
    </lineage>
</organism>
<dbReference type="PANTHER" id="PTHR10000">
    <property type="entry name" value="PHOSPHOSERINE PHOSPHATASE"/>
    <property type="match status" value="1"/>
</dbReference>
<dbReference type="SFLD" id="SFLDG01144">
    <property type="entry name" value="C2.B.4:_PGP_Like"/>
    <property type="match status" value="1"/>
</dbReference>
<proteinExistence type="predicted"/>
<dbReference type="NCBIfam" id="TIGR01484">
    <property type="entry name" value="HAD-SF-IIB"/>
    <property type="match status" value="1"/>
</dbReference>
<evidence type="ECO:0000313" key="1">
    <source>
        <dbReference type="EMBL" id="MBM7583659.1"/>
    </source>
</evidence>
<dbReference type="InterPro" id="IPR023214">
    <property type="entry name" value="HAD_sf"/>
</dbReference>
<dbReference type="SFLD" id="SFLDG01140">
    <property type="entry name" value="C2.B:_Phosphomannomutase_and_P"/>
    <property type="match status" value="1"/>
</dbReference>
<dbReference type="RefSeq" id="WP_205167911.1">
    <property type="nucleotide sequence ID" value="NZ_JAFBDZ010000001.1"/>
</dbReference>
<comment type="caution">
    <text evidence="1">The sequence shown here is derived from an EMBL/GenBank/DDBJ whole genome shotgun (WGS) entry which is preliminary data.</text>
</comment>
<dbReference type="SFLD" id="SFLDS00003">
    <property type="entry name" value="Haloacid_Dehalogenase"/>
    <property type="match status" value="1"/>
</dbReference>
<evidence type="ECO:0000313" key="2">
    <source>
        <dbReference type="Proteomes" id="UP001646157"/>
    </source>
</evidence>
<accession>A0ABS2N756</accession>
<protein>
    <submittedName>
        <fullName evidence="1">Sucrose-phosphate phosphatase subfamily</fullName>
    </submittedName>
</protein>
<dbReference type="EMBL" id="JAFBDZ010000001">
    <property type="protein sequence ID" value="MBM7583659.1"/>
    <property type="molecule type" value="Genomic_DNA"/>
</dbReference>
<dbReference type="Pfam" id="PF08282">
    <property type="entry name" value="Hydrolase_3"/>
    <property type="match status" value="1"/>
</dbReference>
<dbReference type="NCBIfam" id="TIGR01482">
    <property type="entry name" value="SPP-subfamily"/>
    <property type="match status" value="1"/>
</dbReference>
<dbReference type="CDD" id="cd07516">
    <property type="entry name" value="HAD_Pase"/>
    <property type="match status" value="1"/>
</dbReference>
<dbReference type="Gene3D" id="3.40.50.1000">
    <property type="entry name" value="HAD superfamily/HAD-like"/>
    <property type="match status" value="1"/>
</dbReference>
<reference evidence="1 2" key="1">
    <citation type="submission" date="2021-01" db="EMBL/GenBank/DDBJ databases">
        <title>Genomic Encyclopedia of Type Strains, Phase IV (KMG-IV): sequencing the most valuable type-strain genomes for metagenomic binning, comparative biology and taxonomic classification.</title>
        <authorList>
            <person name="Goeker M."/>
        </authorList>
    </citation>
    <scope>NUCLEOTIDE SEQUENCE [LARGE SCALE GENOMIC DNA]</scope>
    <source>
        <strain evidence="1 2">DSM 24834</strain>
    </source>
</reference>
<dbReference type="SUPFAM" id="SSF56784">
    <property type="entry name" value="HAD-like"/>
    <property type="match status" value="1"/>
</dbReference>
<dbReference type="Gene3D" id="3.30.1240.10">
    <property type="match status" value="1"/>
</dbReference>
<dbReference type="InterPro" id="IPR006379">
    <property type="entry name" value="HAD-SF_hydro_IIB"/>
</dbReference>
<gene>
    <name evidence="1" type="ORF">JOC86_000196</name>
</gene>